<keyword evidence="3" id="KW-1185">Reference proteome</keyword>
<dbReference type="PANTHER" id="PTHR33164">
    <property type="entry name" value="TRANSCRIPTIONAL REGULATOR, MARR FAMILY"/>
    <property type="match status" value="1"/>
</dbReference>
<dbReference type="InterPro" id="IPR036388">
    <property type="entry name" value="WH-like_DNA-bd_sf"/>
</dbReference>
<organism evidence="2 3">
    <name type="scientific">Kribbella jiaozuonensis</name>
    <dbReference type="NCBI Taxonomy" id="2575441"/>
    <lineage>
        <taxon>Bacteria</taxon>
        <taxon>Bacillati</taxon>
        <taxon>Actinomycetota</taxon>
        <taxon>Actinomycetes</taxon>
        <taxon>Propionibacteriales</taxon>
        <taxon>Kribbellaceae</taxon>
        <taxon>Kribbella</taxon>
    </lineage>
</organism>
<dbReference type="InterPro" id="IPR000835">
    <property type="entry name" value="HTH_MarR-typ"/>
</dbReference>
<feature type="domain" description="HTH marR-type" evidence="1">
    <location>
        <begin position="1"/>
        <end position="135"/>
    </location>
</feature>
<evidence type="ECO:0000313" key="2">
    <source>
        <dbReference type="EMBL" id="TKK82088.1"/>
    </source>
</evidence>
<dbReference type="GO" id="GO:0003700">
    <property type="term" value="F:DNA-binding transcription factor activity"/>
    <property type="evidence" value="ECO:0007669"/>
    <property type="project" value="InterPro"/>
</dbReference>
<dbReference type="EMBL" id="SZPZ01000001">
    <property type="protein sequence ID" value="TKK82088.1"/>
    <property type="molecule type" value="Genomic_DNA"/>
</dbReference>
<dbReference type="PANTHER" id="PTHR33164:SF103">
    <property type="entry name" value="REGULATORY PROTEIN MARR"/>
    <property type="match status" value="1"/>
</dbReference>
<protein>
    <submittedName>
        <fullName evidence="2">Winged helix-turn-helix transcriptional regulator</fullName>
    </submittedName>
</protein>
<proteinExistence type="predicted"/>
<dbReference type="SUPFAM" id="SSF46785">
    <property type="entry name" value="Winged helix' DNA-binding domain"/>
    <property type="match status" value="1"/>
</dbReference>
<dbReference type="InterPro" id="IPR036390">
    <property type="entry name" value="WH_DNA-bd_sf"/>
</dbReference>
<evidence type="ECO:0000313" key="3">
    <source>
        <dbReference type="Proteomes" id="UP000305836"/>
    </source>
</evidence>
<dbReference type="RefSeq" id="WP_137252787.1">
    <property type="nucleotide sequence ID" value="NZ_JBHSPQ010000004.1"/>
</dbReference>
<comment type="caution">
    <text evidence="2">The sequence shown here is derived from an EMBL/GenBank/DDBJ whole genome shotgun (WGS) entry which is preliminary data.</text>
</comment>
<dbReference type="SMART" id="SM00347">
    <property type="entry name" value="HTH_MARR"/>
    <property type="match status" value="1"/>
</dbReference>
<reference evidence="2 3" key="1">
    <citation type="submission" date="2019-04" db="EMBL/GenBank/DDBJ databases">
        <title>Kribbella sp. NEAU-THZ 27 nov., a novel actinomycete isolated from soil.</title>
        <authorList>
            <person name="Duan L."/>
        </authorList>
    </citation>
    <scope>NUCLEOTIDE SEQUENCE [LARGE SCALE GENOMIC DNA]</scope>
    <source>
        <strain evidence="3">NEAU-THZ27</strain>
    </source>
</reference>
<dbReference type="GO" id="GO:0006950">
    <property type="term" value="P:response to stress"/>
    <property type="evidence" value="ECO:0007669"/>
    <property type="project" value="TreeGrafter"/>
</dbReference>
<dbReference type="OrthoDB" id="8781857at2"/>
<evidence type="ECO:0000259" key="1">
    <source>
        <dbReference type="PROSITE" id="PS50995"/>
    </source>
</evidence>
<dbReference type="PROSITE" id="PS50995">
    <property type="entry name" value="HTH_MARR_2"/>
    <property type="match status" value="1"/>
</dbReference>
<dbReference type="Gene3D" id="1.10.10.10">
    <property type="entry name" value="Winged helix-like DNA-binding domain superfamily/Winged helix DNA-binding domain"/>
    <property type="match status" value="1"/>
</dbReference>
<sequence>MEPSVQDIGIAVKRLQWRHHTEASKRLSELGVSLPQWDVLRRLHEAPDASLHDLAQRTFQTDQSMGSLASRMIARGLIERVEGRGRAVRHAVTPEGERIRKAGAKILESVLSESLSPLSPAERSTLHKLLTKVGEA</sequence>
<accession>A0A4U3M0A8</accession>
<dbReference type="AlphaFoldDB" id="A0A4U3M0A8"/>
<dbReference type="InterPro" id="IPR039422">
    <property type="entry name" value="MarR/SlyA-like"/>
</dbReference>
<dbReference type="Pfam" id="PF12802">
    <property type="entry name" value="MarR_2"/>
    <property type="match status" value="1"/>
</dbReference>
<dbReference type="Proteomes" id="UP000305836">
    <property type="component" value="Unassembled WGS sequence"/>
</dbReference>
<name>A0A4U3M0A8_9ACTN</name>
<gene>
    <name evidence="2" type="ORF">FDA38_04505</name>
</gene>